<sequence>MPPRSIKLSAAKSSKPQHKKGAPEKESDFFVELNVKNGAKNIQPPPKIGSLVDEDQNIELVYIIKAHSKTSLGPEDDETQVWACAFEPPNVDEEGNSEASNIVATCGGNTVCFIDCHQGKITTKYTHLEATEEFYTLDWTTLEDNNSHILAVAGKLGVVRLINPLQGVCFRYLVGHSKQINQIRFSAKNPRWLFSASYDDTIRLWDIGSSVVDSDNSICLAKFSGLSHLNSFCIHPSDQYLFAGCVDGSIYKYNVSDLLHHNPTSRQGISPDASNHFGPSKDTHNSAIEDMAFLDHDLVVSRAAEDGRIVVWNATKSVRKTLIVEQMIGFPANSSGVIKFHTVPDLDGTPLFISGDPQGNVRILEISDTEEPFEWVLGDKYPQCNRLVRDVTISDNFKYIVSVDIDNRIMIWMKQN</sequence>
<protein>
    <recommendedName>
        <fullName evidence="9">Leucine-rich repeat and WD repeat-containing protein 1 WD domain-containing protein</fullName>
    </recommendedName>
</protein>
<evidence type="ECO:0000313" key="11">
    <source>
        <dbReference type="Proteomes" id="UP001479436"/>
    </source>
</evidence>
<comment type="subcellular location">
    <subcellularLocation>
        <location evidence="1">Chromosome</location>
    </subcellularLocation>
</comment>
<evidence type="ECO:0000256" key="8">
    <source>
        <dbReference type="SAM" id="MobiDB-lite"/>
    </source>
</evidence>
<dbReference type="PANTHER" id="PTHR24370:SF10">
    <property type="entry name" value="LEUCINE-RICH REPEAT AND WD REPEAT-CONTAINING PROTEIN 1"/>
    <property type="match status" value="1"/>
</dbReference>
<dbReference type="InterPro" id="IPR056160">
    <property type="entry name" value="WD_LRWD1"/>
</dbReference>
<dbReference type="InterPro" id="IPR001680">
    <property type="entry name" value="WD40_rpt"/>
</dbReference>
<comment type="caution">
    <text evidence="10">The sequence shown here is derived from an EMBL/GenBank/DDBJ whole genome shotgun (WGS) entry which is preliminary data.</text>
</comment>
<dbReference type="PANTHER" id="PTHR24370">
    <property type="entry name" value="OPTICIN"/>
    <property type="match status" value="1"/>
</dbReference>
<evidence type="ECO:0000256" key="6">
    <source>
        <dbReference type="ARBA" id="ARBA00022853"/>
    </source>
</evidence>
<dbReference type="EMBL" id="JASJQH010000205">
    <property type="protein sequence ID" value="KAK9765954.1"/>
    <property type="molecule type" value="Genomic_DNA"/>
</dbReference>
<feature type="region of interest" description="Disordered" evidence="8">
    <location>
        <begin position="1"/>
        <end position="26"/>
    </location>
</feature>
<keyword evidence="3 7" id="KW-0853">WD repeat</keyword>
<evidence type="ECO:0000256" key="1">
    <source>
        <dbReference type="ARBA" id="ARBA00004286"/>
    </source>
</evidence>
<evidence type="ECO:0000256" key="7">
    <source>
        <dbReference type="PROSITE-ProRule" id="PRU00221"/>
    </source>
</evidence>
<keyword evidence="2" id="KW-0158">Chromosome</keyword>
<feature type="repeat" description="WD" evidence="7">
    <location>
        <begin position="281"/>
        <end position="313"/>
    </location>
</feature>
<dbReference type="PROSITE" id="PS00678">
    <property type="entry name" value="WD_REPEATS_1"/>
    <property type="match status" value="1"/>
</dbReference>
<keyword evidence="4" id="KW-0433">Leucine-rich repeat</keyword>
<keyword evidence="5" id="KW-0677">Repeat</keyword>
<keyword evidence="6" id="KW-0156">Chromatin regulator</keyword>
<organism evidence="10 11">
    <name type="scientific">Basidiobolus ranarum</name>
    <dbReference type="NCBI Taxonomy" id="34480"/>
    <lineage>
        <taxon>Eukaryota</taxon>
        <taxon>Fungi</taxon>
        <taxon>Fungi incertae sedis</taxon>
        <taxon>Zoopagomycota</taxon>
        <taxon>Entomophthoromycotina</taxon>
        <taxon>Basidiobolomycetes</taxon>
        <taxon>Basidiobolales</taxon>
        <taxon>Basidiobolaceae</taxon>
        <taxon>Basidiobolus</taxon>
    </lineage>
</organism>
<proteinExistence type="predicted"/>
<reference evidence="10 11" key="1">
    <citation type="submission" date="2023-04" db="EMBL/GenBank/DDBJ databases">
        <title>Genome of Basidiobolus ranarum AG-B5.</title>
        <authorList>
            <person name="Stajich J.E."/>
            <person name="Carter-House D."/>
            <person name="Gryganskyi A."/>
        </authorList>
    </citation>
    <scope>NUCLEOTIDE SEQUENCE [LARGE SCALE GENOMIC DNA]</scope>
    <source>
        <strain evidence="10 11">AG-B5</strain>
    </source>
</reference>
<feature type="repeat" description="WD" evidence="7">
    <location>
        <begin position="173"/>
        <end position="207"/>
    </location>
</feature>
<evidence type="ECO:0000313" key="10">
    <source>
        <dbReference type="EMBL" id="KAK9765954.1"/>
    </source>
</evidence>
<dbReference type="Proteomes" id="UP001479436">
    <property type="component" value="Unassembled WGS sequence"/>
</dbReference>
<feature type="domain" description="Leucine-rich repeat and WD repeat-containing protein 1 WD" evidence="9">
    <location>
        <begin position="58"/>
        <end position="366"/>
    </location>
</feature>
<accession>A0ABR2WWV8</accession>
<dbReference type="PROSITE" id="PS50082">
    <property type="entry name" value="WD_REPEATS_2"/>
    <property type="match status" value="2"/>
</dbReference>
<evidence type="ECO:0000256" key="5">
    <source>
        <dbReference type="ARBA" id="ARBA00022737"/>
    </source>
</evidence>
<dbReference type="SMART" id="SM00320">
    <property type="entry name" value="WD40"/>
    <property type="match status" value="5"/>
</dbReference>
<dbReference type="InterPro" id="IPR052489">
    <property type="entry name" value="LRWD1"/>
</dbReference>
<keyword evidence="11" id="KW-1185">Reference proteome</keyword>
<dbReference type="SUPFAM" id="SSF50978">
    <property type="entry name" value="WD40 repeat-like"/>
    <property type="match status" value="1"/>
</dbReference>
<gene>
    <name evidence="10" type="ORF">K7432_005305</name>
</gene>
<evidence type="ECO:0000256" key="2">
    <source>
        <dbReference type="ARBA" id="ARBA00022454"/>
    </source>
</evidence>
<dbReference type="InterPro" id="IPR036322">
    <property type="entry name" value="WD40_repeat_dom_sf"/>
</dbReference>
<evidence type="ECO:0000256" key="4">
    <source>
        <dbReference type="ARBA" id="ARBA00022614"/>
    </source>
</evidence>
<dbReference type="PROSITE" id="PS50294">
    <property type="entry name" value="WD_REPEATS_REGION"/>
    <property type="match status" value="1"/>
</dbReference>
<dbReference type="Gene3D" id="2.130.10.10">
    <property type="entry name" value="YVTN repeat-like/Quinoprotein amine dehydrogenase"/>
    <property type="match status" value="1"/>
</dbReference>
<evidence type="ECO:0000259" key="9">
    <source>
        <dbReference type="Pfam" id="PF23215"/>
    </source>
</evidence>
<dbReference type="InterPro" id="IPR015943">
    <property type="entry name" value="WD40/YVTN_repeat-like_dom_sf"/>
</dbReference>
<dbReference type="Pfam" id="PF23215">
    <property type="entry name" value="WD_LRWD1"/>
    <property type="match status" value="1"/>
</dbReference>
<name>A0ABR2WWV8_9FUNG</name>
<evidence type="ECO:0000256" key="3">
    <source>
        <dbReference type="ARBA" id="ARBA00022574"/>
    </source>
</evidence>
<dbReference type="InterPro" id="IPR019775">
    <property type="entry name" value="WD40_repeat_CS"/>
</dbReference>